<organism evidence="2">
    <name type="scientific">freshwater metagenome</name>
    <dbReference type="NCBI Taxonomy" id="449393"/>
    <lineage>
        <taxon>unclassified sequences</taxon>
        <taxon>metagenomes</taxon>
        <taxon>ecological metagenomes</taxon>
    </lineage>
</organism>
<gene>
    <name evidence="2" type="ORF">UFOPK2761_02712</name>
</gene>
<dbReference type="AlphaFoldDB" id="A0A6J6UT49"/>
<keyword evidence="1" id="KW-0812">Transmembrane</keyword>
<feature type="transmembrane region" description="Helical" evidence="1">
    <location>
        <begin position="88"/>
        <end position="106"/>
    </location>
</feature>
<keyword evidence="1" id="KW-1133">Transmembrane helix</keyword>
<name>A0A6J6UT49_9ZZZZ</name>
<feature type="transmembrane region" description="Helical" evidence="1">
    <location>
        <begin position="324"/>
        <end position="342"/>
    </location>
</feature>
<proteinExistence type="predicted"/>
<accession>A0A6J6UT49</accession>
<reference evidence="2" key="1">
    <citation type="submission" date="2020-05" db="EMBL/GenBank/DDBJ databases">
        <authorList>
            <person name="Chiriac C."/>
            <person name="Salcher M."/>
            <person name="Ghai R."/>
            <person name="Kavagutti S V."/>
        </authorList>
    </citation>
    <scope>NUCLEOTIDE SEQUENCE</scope>
</reference>
<protein>
    <submittedName>
        <fullName evidence="2">Unannotated protein</fullName>
    </submittedName>
</protein>
<feature type="transmembrane region" description="Helical" evidence="1">
    <location>
        <begin position="249"/>
        <end position="266"/>
    </location>
</feature>
<evidence type="ECO:0000256" key="1">
    <source>
        <dbReference type="SAM" id="Phobius"/>
    </source>
</evidence>
<feature type="transmembrane region" description="Helical" evidence="1">
    <location>
        <begin position="206"/>
        <end position="229"/>
    </location>
</feature>
<keyword evidence="1" id="KW-0472">Membrane</keyword>
<feature type="transmembrane region" description="Helical" evidence="1">
    <location>
        <begin position="168"/>
        <end position="194"/>
    </location>
</feature>
<evidence type="ECO:0000313" key="2">
    <source>
        <dbReference type="EMBL" id="CAB4761943.1"/>
    </source>
</evidence>
<dbReference type="EMBL" id="CAEZYQ010000025">
    <property type="protein sequence ID" value="CAB4761943.1"/>
    <property type="molecule type" value="Genomic_DNA"/>
</dbReference>
<feature type="transmembrane region" description="Helical" evidence="1">
    <location>
        <begin position="113"/>
        <end position="133"/>
    </location>
</feature>
<sequence>MVSRLARTWLPALLLLGVLVAVARRAARPLTNTDTYFHLRFGSEFLSGWSLTNPGSVTPLATRDWVPTQWLPQVVMAWTEDLAGLPGVAWFSGLQLVLLVLAVTWTCRRRADLLVVAVVVAVTVTACAPALSARPQVLSYAFMALTVHAWREAATTGARPWLLVPLTWFWAMWHGMWPFALVVGAVGIVAAVLHRRPPASEVRRQLAVLASCALAAAVTPVGPALYPAVLTVAGRGRFFAEWAAPDFTSANGAGLMLLAVPALLVWLRRGADWPRVLFLGLGLGLALYSNRTMPLAAVTLAPLAAAALQSLVPQPRRPTSRRELPLALGAAAGTLVVLALVVPHTADEPPTQPSWVDRELGALPAGTVVLNDWGDGGLVMWAYPQLHLVMHGYGDTFTTAELERNVDILDLERDWQDLVRGTGAEVAFLRTDHPLTAALEDAGWTIAETSEEVELLTAPSGWDEG</sequence>